<dbReference type="EMBL" id="QHKM01000001">
    <property type="protein sequence ID" value="RAK69388.1"/>
    <property type="molecule type" value="Genomic_DNA"/>
</dbReference>
<comment type="caution">
    <text evidence="2">The sequence shown here is derived from an EMBL/GenBank/DDBJ whole genome shotgun (WGS) entry which is preliminary data.</text>
</comment>
<feature type="signal peptide" evidence="1">
    <location>
        <begin position="1"/>
        <end position="23"/>
    </location>
</feature>
<keyword evidence="1" id="KW-0732">Signal</keyword>
<organism evidence="2 3">
    <name type="scientific">Hymenobacter edaphi</name>
    <dbReference type="NCBI Taxonomy" id="2211146"/>
    <lineage>
        <taxon>Bacteria</taxon>
        <taxon>Pseudomonadati</taxon>
        <taxon>Bacteroidota</taxon>
        <taxon>Cytophagia</taxon>
        <taxon>Cytophagales</taxon>
        <taxon>Hymenobacteraceae</taxon>
        <taxon>Hymenobacter</taxon>
    </lineage>
</organism>
<keyword evidence="3" id="KW-1185">Reference proteome</keyword>
<name>A0A328BWD5_9BACT</name>
<evidence type="ECO:0008006" key="4">
    <source>
        <dbReference type="Google" id="ProtNLM"/>
    </source>
</evidence>
<evidence type="ECO:0000313" key="3">
    <source>
        <dbReference type="Proteomes" id="UP000248553"/>
    </source>
</evidence>
<protein>
    <recommendedName>
        <fullName evidence="4">VCBS repeat-containing protein</fullName>
    </recommendedName>
</protein>
<feature type="chain" id="PRO_5016338413" description="VCBS repeat-containing protein" evidence="1">
    <location>
        <begin position="24"/>
        <end position="305"/>
    </location>
</feature>
<evidence type="ECO:0000313" key="2">
    <source>
        <dbReference type="EMBL" id="RAK69388.1"/>
    </source>
</evidence>
<gene>
    <name evidence="2" type="ORF">DLM85_00550</name>
</gene>
<evidence type="ECO:0000256" key="1">
    <source>
        <dbReference type="SAM" id="SignalP"/>
    </source>
</evidence>
<accession>A0A328BWD5</accession>
<proteinExistence type="predicted"/>
<dbReference type="AlphaFoldDB" id="A0A328BWD5"/>
<dbReference type="Proteomes" id="UP000248553">
    <property type="component" value="Unassembled WGS sequence"/>
</dbReference>
<sequence>MRGRATWLGALLVQCLVARSSPAQPSAGNRIDGINTAQAVEELIHAADTAGHFSYVTVSDTLSIRNRDCKCQARKRGVKPWVKADFDGNGRTDLLAIGDANRQEVLLVMAFDGDKYTVRRVNYGSKYCFLPVVADKGVTKLIEAKSYVRRFGGRLGTSRRYRLVYKHGGLIEYNPQPGAQRVESIALSYFMSYHRKVKVDMTITDSGFVVCREETDGVVTNRVAGLAKAEFEALTDLINYAGIGRRRATYTRSGNHHPHYYLTVAYEGGFKQIDDDGGEGSMGLELLYEKMLALRNSLRWQEVEK</sequence>
<reference evidence="3" key="1">
    <citation type="submission" date="2018-05" db="EMBL/GenBank/DDBJ databases">
        <authorList>
            <person name="Nie L."/>
        </authorList>
    </citation>
    <scope>NUCLEOTIDE SEQUENCE [LARGE SCALE GENOMIC DNA]</scope>
    <source>
        <strain evidence="3">NL</strain>
    </source>
</reference>